<feature type="signal peptide" evidence="2">
    <location>
        <begin position="1"/>
        <end position="19"/>
    </location>
</feature>
<feature type="transmembrane region" description="Helical" evidence="1">
    <location>
        <begin position="730"/>
        <end position="751"/>
    </location>
</feature>
<dbReference type="RefSeq" id="WP_245780616.1">
    <property type="nucleotide sequence ID" value="NZ_FOZP01000003.1"/>
</dbReference>
<dbReference type="Proteomes" id="UP000199312">
    <property type="component" value="Unassembled WGS sequence"/>
</dbReference>
<dbReference type="InterPro" id="IPR011110">
    <property type="entry name" value="Reg_prop"/>
</dbReference>
<dbReference type="SUPFAM" id="SSF63829">
    <property type="entry name" value="Calcium-dependent phosphotriesterase"/>
    <property type="match status" value="1"/>
</dbReference>
<dbReference type="GO" id="GO:0006355">
    <property type="term" value="P:regulation of DNA-templated transcription"/>
    <property type="evidence" value="ECO:0007669"/>
    <property type="project" value="InterPro"/>
</dbReference>
<gene>
    <name evidence="4" type="ORF">SAMN04488006_1359</name>
</gene>
<keyword evidence="1" id="KW-1133">Transmembrane helix</keyword>
<keyword evidence="2" id="KW-0732">Signal</keyword>
<evidence type="ECO:0000256" key="1">
    <source>
        <dbReference type="SAM" id="Phobius"/>
    </source>
</evidence>
<dbReference type="GO" id="GO:0003677">
    <property type="term" value="F:DNA binding"/>
    <property type="evidence" value="ECO:0007669"/>
    <property type="project" value="InterPro"/>
</dbReference>
<dbReference type="Gene3D" id="2.130.10.10">
    <property type="entry name" value="YVTN repeat-like/Quinoprotein amine dehydrogenase"/>
    <property type="match status" value="1"/>
</dbReference>
<dbReference type="InterPro" id="IPR011123">
    <property type="entry name" value="Y_Y_Y"/>
</dbReference>
<keyword evidence="5" id="KW-1185">Reference proteome</keyword>
<dbReference type="SUPFAM" id="SSF46894">
    <property type="entry name" value="C-terminal effector domain of the bipartite response regulators"/>
    <property type="match status" value="1"/>
</dbReference>
<proteinExistence type="predicted"/>
<evidence type="ECO:0000313" key="4">
    <source>
        <dbReference type="EMBL" id="SFS45555.1"/>
    </source>
</evidence>
<dbReference type="InterPro" id="IPR016032">
    <property type="entry name" value="Sig_transdc_resp-reg_C-effctor"/>
</dbReference>
<name>A0A1I6PZQ4_9FLAO</name>
<dbReference type="InterPro" id="IPR015943">
    <property type="entry name" value="WD40/YVTN_repeat-like_dom_sf"/>
</dbReference>
<keyword evidence="1" id="KW-0472">Membrane</keyword>
<feature type="chain" id="PRO_5011493743" evidence="2">
    <location>
        <begin position="20"/>
        <end position="922"/>
    </location>
</feature>
<organism evidence="4 5">
    <name type="scientific">Lutibacter maritimus</name>
    <dbReference type="NCBI Taxonomy" id="593133"/>
    <lineage>
        <taxon>Bacteria</taxon>
        <taxon>Pseudomonadati</taxon>
        <taxon>Bacteroidota</taxon>
        <taxon>Flavobacteriia</taxon>
        <taxon>Flavobacteriales</taxon>
        <taxon>Flavobacteriaceae</taxon>
        <taxon>Lutibacter</taxon>
    </lineage>
</organism>
<dbReference type="AlphaFoldDB" id="A0A1I6PZQ4"/>
<dbReference type="STRING" id="593133.SAMN04488006_1359"/>
<dbReference type="EMBL" id="FOZP01000003">
    <property type="protein sequence ID" value="SFS45555.1"/>
    <property type="molecule type" value="Genomic_DNA"/>
</dbReference>
<evidence type="ECO:0000313" key="5">
    <source>
        <dbReference type="Proteomes" id="UP000199312"/>
    </source>
</evidence>
<evidence type="ECO:0000256" key="2">
    <source>
        <dbReference type="SAM" id="SignalP"/>
    </source>
</evidence>
<feature type="domain" description="Two component regulator three Y" evidence="3">
    <location>
        <begin position="665"/>
        <end position="726"/>
    </location>
</feature>
<dbReference type="Pfam" id="PF07495">
    <property type="entry name" value="Y_Y_Y"/>
    <property type="match status" value="1"/>
</dbReference>
<dbReference type="Gene3D" id="2.60.40.10">
    <property type="entry name" value="Immunoglobulins"/>
    <property type="match status" value="1"/>
</dbReference>
<sequence length="922" mass="106803">MRYLKEVFFIFLISCSLNAQELPSIQIFTPEVYGGENQNWMISQASNKFIYIANNEGLLEYNGATWKIYSSPNNTIIRAVKVVDNKIYTGSYMEFGYWEKDSFGMLNYNSLVPKLNEKMIEDENIWNIITYQDWIIFQSFNRIYFYNPAKGKFTIINSKNSISKVFNNNNEIYYFVNNEGLFKIKEGKSKLIVNNSILDVNILINVFSIDEGLLIQTRNSGFYIFKEGKLQKWKGSELNELDGIKIYNSIQLKDKSFVLGTISNGIIFLSKEGEIQYQLNQKNGLSNNTALSLFEDSDENIWVGLDNGINCINIKSPVNVFNDDDGFLGTVYTSIVFNNYIYLGTNQGLFCKKINSNETFKIIAGTAGQVWDLFENDKELFCGHHLGTFLIDENKAIKISDISGTWSFRKIPDSKNRLLQGNYSGFYVLINKNGKWVLENKIVGFDNSARYFEFINSNELFVSHGYKGVFKLNIDKSFEKFTKISKQNDVSIGKNSSLIKFNNSIFYANNKGIYKYDLTTDKFLIDTILSPIIKTETFLSGKLIVDKSQKLWGFSKESINYATINDLTKEFNIHTIDIPASLRKGISGYENISLYKDNKYLLGTSNGYITLDLENFETRKESLIFINEISTKNRESNKSLVNLSNNGEFTFDQNSIVFKFSVPVFDKYQSVTYQYKLEGYYNKWSDWSNQTILTFDNLAFGDYTFSVRGKLGNELTSNIATYHFQILKPWYFSYFAIFIYCLVFFICTFLLHKAHLRHYKNQLAHKQLESEQLIIRMKNEKLNQDIENKNRELAISTMSIINKNEVLNSIKNELKTNNINSNNLQVLKLIDGNLNNSKDWDVFKEAFNNADKYFLDKIKELHPNLTPNDLRFCAYLRLNLTSKEISPLLNMTVRSVETKRYRLRKQMGLPHDTCLVSYILNI</sequence>
<accession>A0A1I6PZQ4</accession>
<dbReference type="InterPro" id="IPR013783">
    <property type="entry name" value="Ig-like_fold"/>
</dbReference>
<protein>
    <submittedName>
        <fullName evidence="4">Y_Y_Y domain-containing protein</fullName>
    </submittedName>
</protein>
<keyword evidence="1" id="KW-0812">Transmembrane</keyword>
<reference evidence="5" key="1">
    <citation type="submission" date="2016-10" db="EMBL/GenBank/DDBJ databases">
        <authorList>
            <person name="Varghese N."/>
            <person name="Submissions S."/>
        </authorList>
    </citation>
    <scope>NUCLEOTIDE SEQUENCE [LARGE SCALE GENOMIC DNA]</scope>
    <source>
        <strain evidence="5">DSM 24450</strain>
    </source>
</reference>
<evidence type="ECO:0000259" key="3">
    <source>
        <dbReference type="Pfam" id="PF07495"/>
    </source>
</evidence>
<dbReference type="Pfam" id="PF07494">
    <property type="entry name" value="Reg_prop"/>
    <property type="match status" value="1"/>
</dbReference>